<organism evidence="4 5">
    <name type="scientific">Chthonomonas calidirosea (strain DSM 23976 / ICMP 18418 / T49)</name>
    <dbReference type="NCBI Taxonomy" id="1303518"/>
    <lineage>
        <taxon>Bacteria</taxon>
        <taxon>Bacillati</taxon>
        <taxon>Armatimonadota</taxon>
        <taxon>Chthonomonadia</taxon>
        <taxon>Chthonomonadales</taxon>
        <taxon>Chthonomonadaceae</taxon>
        <taxon>Chthonomonas</taxon>
    </lineage>
</organism>
<dbReference type="Proteomes" id="UP000014227">
    <property type="component" value="Chromosome I"/>
</dbReference>
<dbReference type="Pfam" id="PF13365">
    <property type="entry name" value="Trypsin_2"/>
    <property type="match status" value="1"/>
</dbReference>
<dbReference type="PRINTS" id="PR00834">
    <property type="entry name" value="PROTEASES2C"/>
</dbReference>
<dbReference type="GO" id="GO:0006508">
    <property type="term" value="P:proteolysis"/>
    <property type="evidence" value="ECO:0007669"/>
    <property type="project" value="UniProtKB-KW"/>
</dbReference>
<sequence>MATDQWKELTHLSQALENLASLVAKSVVRVDDGTSLTASGIIWSAEGIIVATSHGVERDEELAVELHDGTMLAATLVGRDHDSDIAVLRVDKVDLPILEKVPEPGPKVGQLALAVARPGTFGLCATMGLVSARIETQRLGLPEHIIYTDAQFPPGFSGGALVNVQGQLLGLIDRIFARGHGVALGVPVIQHAVESLLTHGRIPHAYLGVKIQTVSLPPHLQNLLGVHQDKAVMCVHIETDSAAERAGLLPGDILLAIADTPITDPVTLRRVLRTLQAGQTVELKLVRGGVLTTLQITLGNAL</sequence>
<dbReference type="Gene3D" id="2.30.42.10">
    <property type="match status" value="1"/>
</dbReference>
<evidence type="ECO:0000256" key="2">
    <source>
        <dbReference type="ARBA" id="ARBA00022801"/>
    </source>
</evidence>
<dbReference type="eggNOG" id="COG0265">
    <property type="taxonomic scope" value="Bacteria"/>
</dbReference>
<dbReference type="STRING" id="454171.CP488_00106"/>
<dbReference type="EMBL" id="HF951689">
    <property type="protein sequence ID" value="CCW34872.1"/>
    <property type="molecule type" value="Genomic_DNA"/>
</dbReference>
<dbReference type="SMART" id="SM00228">
    <property type="entry name" value="PDZ"/>
    <property type="match status" value="1"/>
</dbReference>
<dbReference type="Pfam" id="PF13180">
    <property type="entry name" value="PDZ_2"/>
    <property type="match status" value="1"/>
</dbReference>
<dbReference type="SUPFAM" id="SSF50156">
    <property type="entry name" value="PDZ domain-like"/>
    <property type="match status" value="1"/>
</dbReference>
<dbReference type="InterPro" id="IPR051201">
    <property type="entry name" value="Chloro_Bact_Ser_Proteases"/>
</dbReference>
<dbReference type="GO" id="GO:0004252">
    <property type="term" value="F:serine-type endopeptidase activity"/>
    <property type="evidence" value="ECO:0007669"/>
    <property type="project" value="InterPro"/>
</dbReference>
<dbReference type="PANTHER" id="PTHR43343:SF3">
    <property type="entry name" value="PROTEASE DO-LIKE 8, CHLOROPLASTIC"/>
    <property type="match status" value="1"/>
</dbReference>
<proteinExistence type="predicted"/>
<reference evidence="5" key="1">
    <citation type="submission" date="2013-03" db="EMBL/GenBank/DDBJ databases">
        <title>Genome sequence of Chthonomonas calidirosea, the first sequenced genome from the Armatimonadetes phylum (formally candidate division OP10).</title>
        <authorList>
            <person name="Lee K.C.Y."/>
            <person name="Morgan X.C."/>
            <person name="Dunfield P.F."/>
            <person name="Tamas I."/>
            <person name="Houghton K.M."/>
            <person name="Vyssotski M."/>
            <person name="Ryan J.L.J."/>
            <person name="Lagutin K."/>
            <person name="McDonald I.R."/>
            <person name="Stott M.B."/>
        </authorList>
    </citation>
    <scope>NUCLEOTIDE SEQUENCE [LARGE SCALE GENOMIC DNA]</scope>
    <source>
        <strain evidence="5">DSM 23976 / ICMP 18418 / T49</strain>
    </source>
</reference>
<evidence type="ECO:0000313" key="5">
    <source>
        <dbReference type="Proteomes" id="UP000014227"/>
    </source>
</evidence>
<dbReference type="KEGG" id="ccz:CCALI_01050"/>
<dbReference type="InterPro" id="IPR001940">
    <property type="entry name" value="Peptidase_S1C"/>
</dbReference>
<dbReference type="Gene3D" id="2.40.10.120">
    <property type="match status" value="1"/>
</dbReference>
<evidence type="ECO:0000259" key="3">
    <source>
        <dbReference type="SMART" id="SM00228"/>
    </source>
</evidence>
<dbReference type="SUPFAM" id="SSF50494">
    <property type="entry name" value="Trypsin-like serine proteases"/>
    <property type="match status" value="1"/>
</dbReference>
<evidence type="ECO:0000313" key="4">
    <source>
        <dbReference type="EMBL" id="CCW34872.1"/>
    </source>
</evidence>
<evidence type="ECO:0000256" key="1">
    <source>
        <dbReference type="ARBA" id="ARBA00022670"/>
    </source>
</evidence>
<protein>
    <submittedName>
        <fullName evidence="4">Trypsin-like serine proteases, typically periplasmic, contain C-terminal PDZ domain</fullName>
    </submittedName>
</protein>
<gene>
    <name evidence="4" type="ORF">CCALI_01050</name>
</gene>
<dbReference type="AlphaFoldDB" id="S0EYF7"/>
<accession>S0EYF7</accession>
<keyword evidence="5" id="KW-1185">Reference proteome</keyword>
<dbReference type="InterPro" id="IPR001478">
    <property type="entry name" value="PDZ"/>
</dbReference>
<name>S0EYF7_CHTCT</name>
<feature type="domain" description="PDZ" evidence="3">
    <location>
        <begin position="205"/>
        <end position="289"/>
    </location>
</feature>
<dbReference type="PATRIC" id="fig|1303518.3.peg.1066"/>
<keyword evidence="2" id="KW-0378">Hydrolase</keyword>
<dbReference type="PANTHER" id="PTHR43343">
    <property type="entry name" value="PEPTIDASE S12"/>
    <property type="match status" value="1"/>
</dbReference>
<dbReference type="InterPro" id="IPR009003">
    <property type="entry name" value="Peptidase_S1_PA"/>
</dbReference>
<dbReference type="HOGENOM" id="CLU_020120_2_2_0"/>
<dbReference type="RefSeq" id="WP_016482421.1">
    <property type="nucleotide sequence ID" value="NC_021487.1"/>
</dbReference>
<keyword evidence="1 4" id="KW-0645">Protease</keyword>
<dbReference type="InterPro" id="IPR036034">
    <property type="entry name" value="PDZ_sf"/>
</dbReference>
<dbReference type="InParanoid" id="S0EYF7"/>